<dbReference type="GO" id="GO:0042398">
    <property type="term" value="P:modified amino acid biosynthetic process"/>
    <property type="evidence" value="ECO:0007669"/>
    <property type="project" value="InterPro"/>
</dbReference>
<dbReference type="InterPro" id="IPR011793">
    <property type="entry name" value="YbdK"/>
</dbReference>
<dbReference type="Proteomes" id="UP000192761">
    <property type="component" value="Unassembled WGS sequence"/>
</dbReference>
<keyword evidence="6" id="KW-1185">Reference proteome</keyword>
<accession>A0A1W1XQR7</accession>
<keyword evidence="1 4" id="KW-0436">Ligase</keyword>
<dbReference type="Gene3D" id="3.30.590.20">
    <property type="match status" value="1"/>
</dbReference>
<comment type="catalytic activity">
    <reaction evidence="4">
        <text>L-cysteine + L-glutamate + ATP = gamma-L-glutamyl-L-cysteine + ADP + phosphate + H(+)</text>
        <dbReference type="Rhea" id="RHEA:13285"/>
        <dbReference type="ChEBI" id="CHEBI:15378"/>
        <dbReference type="ChEBI" id="CHEBI:29985"/>
        <dbReference type="ChEBI" id="CHEBI:30616"/>
        <dbReference type="ChEBI" id="CHEBI:35235"/>
        <dbReference type="ChEBI" id="CHEBI:43474"/>
        <dbReference type="ChEBI" id="CHEBI:58173"/>
        <dbReference type="ChEBI" id="CHEBI:456216"/>
        <dbReference type="EC" id="6.3.2.2"/>
    </reaction>
</comment>
<comment type="similarity">
    <text evidence="4">Belongs to the glutamate--cysteine ligase type 2 family. YbdK subfamily.</text>
</comment>
<proteinExistence type="inferred from homology"/>
<name>A0A1W1XQR7_9NEIS</name>
<evidence type="ECO:0000256" key="4">
    <source>
        <dbReference type="HAMAP-Rule" id="MF_01609"/>
    </source>
</evidence>
<dbReference type="InterPro" id="IPR014746">
    <property type="entry name" value="Gln_synth/guanido_kin_cat_dom"/>
</dbReference>
<organism evidence="5 6">
    <name type="scientific">Andreprevotia lacus DSM 23236</name>
    <dbReference type="NCBI Taxonomy" id="1121001"/>
    <lineage>
        <taxon>Bacteria</taxon>
        <taxon>Pseudomonadati</taxon>
        <taxon>Pseudomonadota</taxon>
        <taxon>Betaproteobacteria</taxon>
        <taxon>Neisseriales</taxon>
        <taxon>Chitinibacteraceae</taxon>
        <taxon>Andreprevotia</taxon>
    </lineage>
</organism>
<dbReference type="STRING" id="1121001.SAMN02745857_02422"/>
<dbReference type="RefSeq" id="WP_084091063.1">
    <property type="nucleotide sequence ID" value="NZ_FWXD01000013.1"/>
</dbReference>
<reference evidence="5 6" key="1">
    <citation type="submission" date="2017-04" db="EMBL/GenBank/DDBJ databases">
        <authorList>
            <person name="Afonso C.L."/>
            <person name="Miller P.J."/>
            <person name="Scott M.A."/>
            <person name="Spackman E."/>
            <person name="Goraichik I."/>
            <person name="Dimitrov K.M."/>
            <person name="Suarez D.L."/>
            <person name="Swayne D.E."/>
        </authorList>
    </citation>
    <scope>NUCLEOTIDE SEQUENCE [LARGE SCALE GENOMIC DNA]</scope>
    <source>
        <strain evidence="5 6">DSM 23236</strain>
    </source>
</reference>
<evidence type="ECO:0000313" key="5">
    <source>
        <dbReference type="EMBL" id="SMC26202.1"/>
    </source>
</evidence>
<dbReference type="OrthoDB" id="9769628at2"/>
<dbReference type="InterPro" id="IPR050141">
    <property type="entry name" value="GCL_type2/YbdK_subfam"/>
</dbReference>
<dbReference type="PANTHER" id="PTHR36510">
    <property type="entry name" value="GLUTAMATE--CYSTEINE LIGASE 2-RELATED"/>
    <property type="match status" value="1"/>
</dbReference>
<dbReference type="EMBL" id="FWXD01000013">
    <property type="protein sequence ID" value="SMC26202.1"/>
    <property type="molecule type" value="Genomic_DNA"/>
</dbReference>
<dbReference type="AlphaFoldDB" id="A0A1W1XQR7"/>
<evidence type="ECO:0000313" key="6">
    <source>
        <dbReference type="Proteomes" id="UP000192761"/>
    </source>
</evidence>
<evidence type="ECO:0000256" key="2">
    <source>
        <dbReference type="ARBA" id="ARBA00022741"/>
    </source>
</evidence>
<dbReference type="SUPFAM" id="SSF55931">
    <property type="entry name" value="Glutamine synthetase/guanido kinase"/>
    <property type="match status" value="1"/>
</dbReference>
<evidence type="ECO:0000256" key="1">
    <source>
        <dbReference type="ARBA" id="ARBA00022598"/>
    </source>
</evidence>
<gene>
    <name evidence="5" type="ORF">SAMN02745857_02422</name>
</gene>
<dbReference type="Pfam" id="PF04107">
    <property type="entry name" value="GCS2"/>
    <property type="match status" value="1"/>
</dbReference>
<dbReference type="NCBIfam" id="TIGR02050">
    <property type="entry name" value="gshA_cyan_rel"/>
    <property type="match status" value="1"/>
</dbReference>
<dbReference type="EC" id="6.3.2.2" evidence="4"/>
<dbReference type="GO" id="GO:0005524">
    <property type="term" value="F:ATP binding"/>
    <property type="evidence" value="ECO:0007669"/>
    <property type="project" value="UniProtKB-KW"/>
</dbReference>
<keyword evidence="3 4" id="KW-0067">ATP-binding</keyword>
<evidence type="ECO:0000256" key="3">
    <source>
        <dbReference type="ARBA" id="ARBA00022840"/>
    </source>
</evidence>
<keyword evidence="2 4" id="KW-0547">Nucleotide-binding</keyword>
<dbReference type="GO" id="GO:0004357">
    <property type="term" value="F:glutamate-cysteine ligase activity"/>
    <property type="evidence" value="ECO:0007669"/>
    <property type="project" value="UniProtKB-EC"/>
</dbReference>
<sequence>MSLPPFKSGSLLTMGIELELMLLDPQDYTMAPAALTLLDLMRVRQDTRFVFCPEITQGMVEFNSAVHPRWHSLRDELTGMRGFLGALAAECGILIAGGGTHALQDWKDREVFPAERYEWLGEKFGYLSKKFTIFGMHVHIGAGDAETAIALIRAVTPWVPLLIALSAASPYQEGVDTGFACSRLHSLTPFPYAGAMPDFADWGECERYINGLIELGIVGSIKDFYWDVRPKPEFGTIEFRIFDTPLSVDLAADMAGLVQVLCAAMLDSQPLTALHDSYPYNRFQACRYGLAGEMVNPYTGERQSFVDAAEALLKQLEPYARELDATAVLQRMRQRLHDDMLSDVMRNIVAEADGDLKRLLAWQAQCFGAGEILLPGTTKVAAASPV</sequence>
<comment type="function">
    <text evidence="4">ATP-dependent carboxylate-amine ligase which exhibits weak glutamate--cysteine ligase activity.</text>
</comment>
<protein>
    <recommendedName>
        <fullName evidence="4">Putative glutamate--cysteine ligase 2</fullName>
        <ecNumber evidence="4">6.3.2.2</ecNumber>
    </recommendedName>
    <alternativeName>
        <fullName evidence="4">Gamma-glutamylcysteine synthetase 2</fullName>
        <shortName evidence="4">GCS 2</shortName>
        <shortName evidence="4">Gamma-GCS 2</shortName>
    </alternativeName>
</protein>
<dbReference type="InterPro" id="IPR006336">
    <property type="entry name" value="GCS2"/>
</dbReference>
<dbReference type="HAMAP" id="MF_01609">
    <property type="entry name" value="Glu_cys_ligase_2"/>
    <property type="match status" value="1"/>
</dbReference>
<dbReference type="PANTHER" id="PTHR36510:SF1">
    <property type="entry name" value="GLUTAMATE--CYSTEINE LIGASE 2-RELATED"/>
    <property type="match status" value="1"/>
</dbReference>